<dbReference type="GO" id="GO:0005762">
    <property type="term" value="C:mitochondrial large ribosomal subunit"/>
    <property type="evidence" value="ECO:0007669"/>
    <property type="project" value="TreeGrafter"/>
</dbReference>
<evidence type="ECO:0000313" key="7">
    <source>
        <dbReference type="EMBL" id="KAJ7385857.1"/>
    </source>
</evidence>
<dbReference type="GO" id="GO:0006412">
    <property type="term" value="P:translation"/>
    <property type="evidence" value="ECO:0007669"/>
    <property type="project" value="InterPro"/>
</dbReference>
<evidence type="ECO:0000256" key="1">
    <source>
        <dbReference type="ARBA" id="ARBA00005781"/>
    </source>
</evidence>
<dbReference type="PANTHER" id="PTHR15680:SF9">
    <property type="entry name" value="LARGE RIBOSOMAL SUBUNIT PROTEIN BL19M"/>
    <property type="match status" value="1"/>
</dbReference>
<evidence type="ECO:0000256" key="6">
    <source>
        <dbReference type="SAM" id="MobiDB-lite"/>
    </source>
</evidence>
<dbReference type="InterPro" id="IPR001857">
    <property type="entry name" value="Ribosomal_bL19"/>
</dbReference>
<dbReference type="GO" id="GO:0003735">
    <property type="term" value="F:structural constituent of ribosome"/>
    <property type="evidence" value="ECO:0007669"/>
    <property type="project" value="InterPro"/>
</dbReference>
<dbReference type="EMBL" id="MU825879">
    <property type="protein sequence ID" value="KAJ7385857.1"/>
    <property type="molecule type" value="Genomic_DNA"/>
</dbReference>
<dbReference type="PANTHER" id="PTHR15680">
    <property type="entry name" value="RIBOSOMAL PROTEIN L19"/>
    <property type="match status" value="1"/>
</dbReference>
<evidence type="ECO:0000256" key="3">
    <source>
        <dbReference type="ARBA" id="ARBA00023274"/>
    </source>
</evidence>
<keyword evidence="3" id="KW-0687">Ribonucleoprotein</keyword>
<comment type="caution">
    <text evidence="7">The sequence shown here is derived from an EMBL/GenBank/DDBJ whole genome shotgun (WGS) entry which is preliminary data.</text>
</comment>
<dbReference type="OrthoDB" id="432645at2759"/>
<feature type="region of interest" description="Disordered" evidence="6">
    <location>
        <begin position="22"/>
        <end position="70"/>
    </location>
</feature>
<reference evidence="7" key="1">
    <citation type="submission" date="2023-01" db="EMBL/GenBank/DDBJ databases">
        <title>Genome assembly of the deep-sea coral Lophelia pertusa.</title>
        <authorList>
            <person name="Herrera S."/>
            <person name="Cordes E."/>
        </authorList>
    </citation>
    <scope>NUCLEOTIDE SEQUENCE</scope>
    <source>
        <strain evidence="7">USNM1676648</strain>
        <tissue evidence="7">Polyp</tissue>
    </source>
</reference>
<dbReference type="InterPro" id="IPR038657">
    <property type="entry name" value="Ribosomal_bL19_sf"/>
</dbReference>
<dbReference type="SUPFAM" id="SSF50104">
    <property type="entry name" value="Translation proteins SH3-like domain"/>
    <property type="match status" value="1"/>
</dbReference>
<evidence type="ECO:0000313" key="8">
    <source>
        <dbReference type="Proteomes" id="UP001163046"/>
    </source>
</evidence>
<dbReference type="AlphaFoldDB" id="A0A9X0D3F2"/>
<name>A0A9X0D3F2_9CNID</name>
<keyword evidence="2 7" id="KW-0689">Ribosomal protein</keyword>
<dbReference type="Gene3D" id="2.30.30.790">
    <property type="match status" value="1"/>
</dbReference>
<gene>
    <name evidence="7" type="primary">MRPL19_1</name>
    <name evidence="7" type="ORF">OS493_013893</name>
</gene>
<dbReference type="Pfam" id="PF01245">
    <property type="entry name" value="Ribosomal_L19"/>
    <property type="match status" value="1"/>
</dbReference>
<accession>A0A9X0D3F2</accession>
<evidence type="ECO:0000256" key="2">
    <source>
        <dbReference type="ARBA" id="ARBA00022980"/>
    </source>
</evidence>
<comment type="similarity">
    <text evidence="1">Belongs to the bacterial ribosomal protein bL19 family.</text>
</comment>
<proteinExistence type="inferred from homology"/>
<feature type="compositionally biased region" description="Basic and acidic residues" evidence="6">
    <location>
        <begin position="33"/>
        <end position="55"/>
    </location>
</feature>
<protein>
    <recommendedName>
        <fullName evidence="4">Large ribosomal subunit protein bL19m</fullName>
    </recommendedName>
    <alternativeName>
        <fullName evidence="5">39S ribosomal protein L19, mitochondrial</fullName>
    </alternativeName>
</protein>
<evidence type="ECO:0000256" key="5">
    <source>
        <dbReference type="ARBA" id="ARBA00035359"/>
    </source>
</evidence>
<dbReference type="Proteomes" id="UP001163046">
    <property type="component" value="Unassembled WGS sequence"/>
</dbReference>
<keyword evidence="8" id="KW-1185">Reference proteome</keyword>
<evidence type="ECO:0000256" key="4">
    <source>
        <dbReference type="ARBA" id="ARBA00035288"/>
    </source>
</evidence>
<sequence>MASKVRSRLKFLSPHVDEKVFRNLQKRITPRKTSQELESTKDKSNESAQKSHQDGEGQPLPLQRTEKNVHGMKRKIKVNINEWYKKNTAELEVQSIYKTLPNTKAFLEGTRPEPRFVWKEKEWPNGFPDSPQEAKVDVMTYLEQRDCYHRLQTLGAKDFSVGSIVAVTRSDPLIAKGKVRFVGICIDKNLWQNALGATFTLRNVIDGEPMEINFQLYSPLIQSIEVLKHERRDENALWYLRDYPPSMSAVNEKMKPLPYTEEPSQYVEPDGTKEELEKWFAKLWKMKKKY</sequence>
<organism evidence="7 8">
    <name type="scientific">Desmophyllum pertusum</name>
    <dbReference type="NCBI Taxonomy" id="174260"/>
    <lineage>
        <taxon>Eukaryota</taxon>
        <taxon>Metazoa</taxon>
        <taxon>Cnidaria</taxon>
        <taxon>Anthozoa</taxon>
        <taxon>Hexacorallia</taxon>
        <taxon>Scleractinia</taxon>
        <taxon>Caryophylliina</taxon>
        <taxon>Caryophylliidae</taxon>
        <taxon>Desmophyllum</taxon>
    </lineage>
</organism>
<dbReference type="InterPro" id="IPR008991">
    <property type="entry name" value="Translation_prot_SH3-like_sf"/>
</dbReference>